<dbReference type="InterPro" id="IPR002401">
    <property type="entry name" value="Cyt_P450_E_grp-I"/>
</dbReference>
<evidence type="ECO:0000256" key="3">
    <source>
        <dbReference type="ARBA" id="ARBA00004406"/>
    </source>
</evidence>
<proteinExistence type="inferred from homology"/>
<comment type="caution">
    <text evidence="15">The sequence shown here is derived from an EMBL/GenBank/DDBJ whole genome shotgun (WGS) entry which is preliminary data.</text>
</comment>
<dbReference type="EMBL" id="VYZN01000012">
    <property type="protein sequence ID" value="KAE9541836.1"/>
    <property type="molecule type" value="Genomic_DNA"/>
</dbReference>
<keyword evidence="5 13" id="KW-0349">Heme</keyword>
<dbReference type="PROSITE" id="PS00086">
    <property type="entry name" value="CYTOCHROME_P450"/>
    <property type="match status" value="1"/>
</dbReference>
<evidence type="ECO:0000256" key="9">
    <source>
        <dbReference type="ARBA" id="ARBA00023002"/>
    </source>
</evidence>
<protein>
    <recommendedName>
        <fullName evidence="17">Cytochrome P450</fullName>
    </recommendedName>
</protein>
<reference evidence="15 16" key="1">
    <citation type="submission" date="2019-08" db="EMBL/GenBank/DDBJ databases">
        <title>The genome of the soybean aphid Biotype 1, its phylome, world population structure and adaptation to the North American continent.</title>
        <authorList>
            <person name="Giordano R."/>
            <person name="Donthu R.K."/>
            <person name="Hernandez A.G."/>
            <person name="Wright C.L."/>
            <person name="Zimin A.V."/>
        </authorList>
    </citation>
    <scope>NUCLEOTIDE SEQUENCE [LARGE SCALE GENOMIC DNA]</scope>
    <source>
        <tissue evidence="15">Whole aphids</tissue>
    </source>
</reference>
<dbReference type="PRINTS" id="PR00385">
    <property type="entry name" value="P450"/>
</dbReference>
<dbReference type="InterPro" id="IPR001128">
    <property type="entry name" value="Cyt_P450"/>
</dbReference>
<dbReference type="GO" id="GO:0005789">
    <property type="term" value="C:endoplasmic reticulum membrane"/>
    <property type="evidence" value="ECO:0007669"/>
    <property type="project" value="UniProtKB-SubCell"/>
</dbReference>
<comment type="similarity">
    <text evidence="4 14">Belongs to the cytochrome P450 family.</text>
</comment>
<dbReference type="InterPro" id="IPR050196">
    <property type="entry name" value="Cytochrome_P450_Monoox"/>
</dbReference>
<keyword evidence="16" id="KW-1185">Reference proteome</keyword>
<evidence type="ECO:0000256" key="13">
    <source>
        <dbReference type="PIRSR" id="PIRSR602401-1"/>
    </source>
</evidence>
<evidence type="ECO:0000256" key="10">
    <source>
        <dbReference type="ARBA" id="ARBA00023004"/>
    </source>
</evidence>
<evidence type="ECO:0000256" key="12">
    <source>
        <dbReference type="ARBA" id="ARBA00023136"/>
    </source>
</evidence>
<dbReference type="GO" id="GO:0005506">
    <property type="term" value="F:iron ion binding"/>
    <property type="evidence" value="ECO:0007669"/>
    <property type="project" value="InterPro"/>
</dbReference>
<feature type="binding site" description="axial binding residue" evidence="13">
    <location>
        <position position="520"/>
    </location>
    <ligand>
        <name>heme</name>
        <dbReference type="ChEBI" id="CHEBI:30413"/>
    </ligand>
    <ligandPart>
        <name>Fe</name>
        <dbReference type="ChEBI" id="CHEBI:18248"/>
    </ligandPart>
</feature>
<dbReference type="OrthoDB" id="1470350at2759"/>
<evidence type="ECO:0000256" key="4">
    <source>
        <dbReference type="ARBA" id="ARBA00010617"/>
    </source>
</evidence>
<dbReference type="PANTHER" id="PTHR24291">
    <property type="entry name" value="CYTOCHROME P450 FAMILY 4"/>
    <property type="match status" value="1"/>
</dbReference>
<dbReference type="GO" id="GO:0020037">
    <property type="term" value="F:heme binding"/>
    <property type="evidence" value="ECO:0007669"/>
    <property type="project" value="InterPro"/>
</dbReference>
<evidence type="ECO:0000313" key="15">
    <source>
        <dbReference type="EMBL" id="KAE9541836.1"/>
    </source>
</evidence>
<evidence type="ECO:0000256" key="14">
    <source>
        <dbReference type="RuleBase" id="RU000461"/>
    </source>
</evidence>
<sequence>MNRFHWTTYRLLALSLRLKETSIWTFSTLVVVGTLTRRFPSYDVVNMEVSQEFPATSKHAAGGLRMTSTELTAYAVISFIVVLWCHYKWNRRHFERVASKMTGPPSYPIIGSGLEFIGTPQQVMERIIKLFEIYGSEPFKMWLGTSLGVTISKPEDVQIILNSSKALEKDQFYKFFKNTVGEGLFSAPVHKWRRHRRLITPVFNANLLDQFFPVFNEKNRILTRNLKKELGKTKPFDLWDYIADTTLDIICQTAMGYNLDTQSNSESEFAEALTKASELDSMRIYKPWLYPDIIFSLYGKLTGLHKVYKTLHKLPNQVIKEMKETYAQRKMENKINTIDVNDDDKKRLKVFLDTLLDLNEAGANFSDEELRDEVVTMMIGGSETSAITVCFCLLMLAIHPEIQDKVYDEIFEVLGDGDQTITIEDTVKLVYLEQCIRETLRLYPIGPLLLRQLQDDVKIFSGDHKLPKGTTCIISPICTHHIPELYPDPWSYNPDNFDAENVNKRHKYSFIAFSGGPRGCLGSKYAMLSMKVLVSTFLRNYSVHTDIKLSDIKLKLDLLMRSANGYPVTIQPRDRRPTYKKI</sequence>
<evidence type="ECO:0000256" key="8">
    <source>
        <dbReference type="ARBA" id="ARBA00022848"/>
    </source>
</evidence>
<dbReference type="InterPro" id="IPR036396">
    <property type="entry name" value="Cyt_P450_sf"/>
</dbReference>
<keyword evidence="9 14" id="KW-0560">Oxidoreductase</keyword>
<dbReference type="Proteomes" id="UP000475862">
    <property type="component" value="Unassembled WGS sequence"/>
</dbReference>
<keyword evidence="12" id="KW-0472">Membrane</keyword>
<name>A0A6G0TZA9_APHGL</name>
<dbReference type="InterPro" id="IPR017972">
    <property type="entry name" value="Cyt_P450_CS"/>
</dbReference>
<dbReference type="AlphaFoldDB" id="A0A6G0TZA9"/>
<keyword evidence="10 13" id="KW-0408">Iron</keyword>
<keyword evidence="6 13" id="KW-0479">Metal-binding</keyword>
<comment type="cofactor">
    <cofactor evidence="1 13">
        <name>heme</name>
        <dbReference type="ChEBI" id="CHEBI:30413"/>
    </cofactor>
</comment>
<dbReference type="Gene3D" id="1.10.630.10">
    <property type="entry name" value="Cytochrome P450"/>
    <property type="match status" value="1"/>
</dbReference>
<keyword evidence="7" id="KW-0256">Endoplasmic reticulum</keyword>
<dbReference type="PANTHER" id="PTHR24291:SF189">
    <property type="entry name" value="CYTOCHROME P450 4C3-RELATED"/>
    <property type="match status" value="1"/>
</dbReference>
<keyword evidence="11 14" id="KW-0503">Monooxygenase</keyword>
<dbReference type="CDD" id="cd20628">
    <property type="entry name" value="CYP4"/>
    <property type="match status" value="1"/>
</dbReference>
<evidence type="ECO:0000256" key="6">
    <source>
        <dbReference type="ARBA" id="ARBA00022723"/>
    </source>
</evidence>
<accession>A0A6G0TZA9</accession>
<evidence type="ECO:0000256" key="11">
    <source>
        <dbReference type="ARBA" id="ARBA00023033"/>
    </source>
</evidence>
<evidence type="ECO:0000256" key="5">
    <source>
        <dbReference type="ARBA" id="ARBA00022617"/>
    </source>
</evidence>
<dbReference type="GO" id="GO:0004497">
    <property type="term" value="F:monooxygenase activity"/>
    <property type="evidence" value="ECO:0007669"/>
    <property type="project" value="UniProtKB-KW"/>
</dbReference>
<dbReference type="PRINTS" id="PR00463">
    <property type="entry name" value="EP450I"/>
</dbReference>
<evidence type="ECO:0000256" key="2">
    <source>
        <dbReference type="ARBA" id="ARBA00004174"/>
    </source>
</evidence>
<evidence type="ECO:0000313" key="16">
    <source>
        <dbReference type="Proteomes" id="UP000475862"/>
    </source>
</evidence>
<dbReference type="SUPFAM" id="SSF48264">
    <property type="entry name" value="Cytochrome P450"/>
    <property type="match status" value="1"/>
</dbReference>
<organism evidence="15 16">
    <name type="scientific">Aphis glycines</name>
    <name type="common">Soybean aphid</name>
    <dbReference type="NCBI Taxonomy" id="307491"/>
    <lineage>
        <taxon>Eukaryota</taxon>
        <taxon>Metazoa</taxon>
        <taxon>Ecdysozoa</taxon>
        <taxon>Arthropoda</taxon>
        <taxon>Hexapoda</taxon>
        <taxon>Insecta</taxon>
        <taxon>Pterygota</taxon>
        <taxon>Neoptera</taxon>
        <taxon>Paraneoptera</taxon>
        <taxon>Hemiptera</taxon>
        <taxon>Sternorrhyncha</taxon>
        <taxon>Aphidomorpha</taxon>
        <taxon>Aphidoidea</taxon>
        <taxon>Aphididae</taxon>
        <taxon>Aphidini</taxon>
        <taxon>Aphis</taxon>
        <taxon>Aphis</taxon>
    </lineage>
</organism>
<evidence type="ECO:0000256" key="7">
    <source>
        <dbReference type="ARBA" id="ARBA00022824"/>
    </source>
</evidence>
<evidence type="ECO:0000256" key="1">
    <source>
        <dbReference type="ARBA" id="ARBA00001971"/>
    </source>
</evidence>
<keyword evidence="8" id="KW-0492">Microsome</keyword>
<dbReference type="Pfam" id="PF00067">
    <property type="entry name" value="p450"/>
    <property type="match status" value="1"/>
</dbReference>
<evidence type="ECO:0008006" key="17">
    <source>
        <dbReference type="Google" id="ProtNLM"/>
    </source>
</evidence>
<comment type="subcellular location">
    <subcellularLocation>
        <location evidence="3">Endoplasmic reticulum membrane</location>
        <topology evidence="3">Peripheral membrane protein</topology>
    </subcellularLocation>
    <subcellularLocation>
        <location evidence="2">Microsome membrane</location>
        <topology evidence="2">Peripheral membrane protein</topology>
    </subcellularLocation>
</comment>
<gene>
    <name evidence="15" type="ORF">AGLY_003827</name>
</gene>
<dbReference type="GO" id="GO:0016705">
    <property type="term" value="F:oxidoreductase activity, acting on paired donors, with incorporation or reduction of molecular oxygen"/>
    <property type="evidence" value="ECO:0007669"/>
    <property type="project" value="InterPro"/>
</dbReference>